<proteinExistence type="predicted"/>
<evidence type="ECO:0000313" key="1">
    <source>
        <dbReference type="EMBL" id="MPC35289.1"/>
    </source>
</evidence>
<comment type="caution">
    <text evidence="1">The sequence shown here is derived from an EMBL/GenBank/DDBJ whole genome shotgun (WGS) entry which is preliminary data.</text>
</comment>
<reference evidence="1 2" key="1">
    <citation type="submission" date="2019-05" db="EMBL/GenBank/DDBJ databases">
        <title>Another draft genome of Portunus trituberculatus and its Hox gene families provides insights of decapod evolution.</title>
        <authorList>
            <person name="Jeong J.-H."/>
            <person name="Song I."/>
            <person name="Kim S."/>
            <person name="Choi T."/>
            <person name="Kim D."/>
            <person name="Ryu S."/>
            <person name="Kim W."/>
        </authorList>
    </citation>
    <scope>NUCLEOTIDE SEQUENCE [LARGE SCALE GENOMIC DNA]</scope>
    <source>
        <tissue evidence="1">Muscle</tissue>
    </source>
</reference>
<evidence type="ECO:0000313" key="2">
    <source>
        <dbReference type="Proteomes" id="UP000324222"/>
    </source>
</evidence>
<gene>
    <name evidence="1" type="ORF">E2C01_028709</name>
</gene>
<dbReference type="EMBL" id="VSRR010003239">
    <property type="protein sequence ID" value="MPC35289.1"/>
    <property type="molecule type" value="Genomic_DNA"/>
</dbReference>
<organism evidence="1 2">
    <name type="scientific">Portunus trituberculatus</name>
    <name type="common">Swimming crab</name>
    <name type="synonym">Neptunus trituberculatus</name>
    <dbReference type="NCBI Taxonomy" id="210409"/>
    <lineage>
        <taxon>Eukaryota</taxon>
        <taxon>Metazoa</taxon>
        <taxon>Ecdysozoa</taxon>
        <taxon>Arthropoda</taxon>
        <taxon>Crustacea</taxon>
        <taxon>Multicrustacea</taxon>
        <taxon>Malacostraca</taxon>
        <taxon>Eumalacostraca</taxon>
        <taxon>Eucarida</taxon>
        <taxon>Decapoda</taxon>
        <taxon>Pleocyemata</taxon>
        <taxon>Brachyura</taxon>
        <taxon>Eubrachyura</taxon>
        <taxon>Portunoidea</taxon>
        <taxon>Portunidae</taxon>
        <taxon>Portuninae</taxon>
        <taxon>Portunus</taxon>
    </lineage>
</organism>
<name>A0A5B7EQ78_PORTR</name>
<protein>
    <submittedName>
        <fullName evidence="1">Uncharacterized protein</fullName>
    </submittedName>
</protein>
<dbReference type="AlphaFoldDB" id="A0A5B7EQ78"/>
<dbReference type="Proteomes" id="UP000324222">
    <property type="component" value="Unassembled WGS sequence"/>
</dbReference>
<sequence>MKYSKNLAHSKIITLVLGNSGSVVKCRGGPEALENVAVERSVIRKSKQITDEKGNDRESHFKATLMTNSSIQEETQGTTFTAILIVASCEPTGLFGDSQLVWSVSREFS</sequence>
<keyword evidence="2" id="KW-1185">Reference proteome</keyword>
<accession>A0A5B7EQ78</accession>